<dbReference type="PANTHER" id="PTHR33204:SF37">
    <property type="entry name" value="HTH-TYPE TRANSCRIPTIONAL REGULATOR YODB"/>
    <property type="match status" value="1"/>
</dbReference>
<dbReference type="EMBL" id="JAAVUN010000175">
    <property type="protein sequence ID" value="NKE10930.1"/>
    <property type="molecule type" value="Genomic_DNA"/>
</dbReference>
<evidence type="ECO:0000256" key="1">
    <source>
        <dbReference type="ARBA" id="ARBA00023015"/>
    </source>
</evidence>
<evidence type="ECO:0000313" key="5">
    <source>
        <dbReference type="EMBL" id="NKE10930.1"/>
    </source>
</evidence>
<gene>
    <name evidence="5" type="ORF">GTW58_13595</name>
</gene>
<evidence type="ECO:0000259" key="4">
    <source>
        <dbReference type="PROSITE" id="PS51118"/>
    </source>
</evidence>
<keyword evidence="3" id="KW-0804">Transcription</keyword>
<protein>
    <submittedName>
        <fullName evidence="5">Helix-turn-helix transcriptional regulator</fullName>
    </submittedName>
</protein>
<reference evidence="5 6" key="1">
    <citation type="submission" date="2020-02" db="EMBL/GenBank/DDBJ databases">
        <authorList>
            <person name="Sun Q."/>
        </authorList>
    </citation>
    <scope>NUCLEOTIDE SEQUENCE [LARGE SCALE GENOMIC DNA]</scope>
    <source>
        <strain evidence="5 6">YIM 13062</strain>
    </source>
</reference>
<comment type="caution">
    <text evidence="5">The sequence shown here is derived from an EMBL/GenBank/DDBJ whole genome shotgun (WGS) entry which is preliminary data.</text>
</comment>
<keyword evidence="2" id="KW-0238">DNA-binding</keyword>
<accession>A0A846TV41</accession>
<keyword evidence="6" id="KW-1185">Reference proteome</keyword>
<dbReference type="InterPro" id="IPR036388">
    <property type="entry name" value="WH-like_DNA-bd_sf"/>
</dbReference>
<name>A0A846TV41_9MICC</name>
<dbReference type="Proteomes" id="UP000521379">
    <property type="component" value="Unassembled WGS sequence"/>
</dbReference>
<evidence type="ECO:0000313" key="6">
    <source>
        <dbReference type="Proteomes" id="UP000521379"/>
    </source>
</evidence>
<keyword evidence="1" id="KW-0805">Transcription regulation</keyword>
<organism evidence="5 6">
    <name type="scientific">Kocuria subflava</name>
    <dbReference type="NCBI Taxonomy" id="1736139"/>
    <lineage>
        <taxon>Bacteria</taxon>
        <taxon>Bacillati</taxon>
        <taxon>Actinomycetota</taxon>
        <taxon>Actinomycetes</taxon>
        <taxon>Micrococcales</taxon>
        <taxon>Micrococcaceae</taxon>
        <taxon>Kocuria</taxon>
    </lineage>
</organism>
<proteinExistence type="predicted"/>
<dbReference type="SUPFAM" id="SSF46785">
    <property type="entry name" value="Winged helix' DNA-binding domain"/>
    <property type="match status" value="1"/>
</dbReference>
<feature type="domain" description="HTH hxlR-type" evidence="4">
    <location>
        <begin position="21"/>
        <end position="120"/>
    </location>
</feature>
<dbReference type="GO" id="GO:0003677">
    <property type="term" value="F:DNA binding"/>
    <property type="evidence" value="ECO:0007669"/>
    <property type="project" value="UniProtKB-KW"/>
</dbReference>
<dbReference type="PROSITE" id="PS51118">
    <property type="entry name" value="HTH_HXLR"/>
    <property type="match status" value="1"/>
</dbReference>
<dbReference type="AlphaFoldDB" id="A0A846TV41"/>
<dbReference type="InterPro" id="IPR036390">
    <property type="entry name" value="WH_DNA-bd_sf"/>
</dbReference>
<evidence type="ECO:0000256" key="2">
    <source>
        <dbReference type="ARBA" id="ARBA00023125"/>
    </source>
</evidence>
<dbReference type="InterPro" id="IPR002577">
    <property type="entry name" value="HTH_HxlR"/>
</dbReference>
<dbReference type="Gene3D" id="1.10.10.10">
    <property type="entry name" value="Winged helix-like DNA-binding domain superfamily/Winged helix DNA-binding domain"/>
    <property type="match status" value="1"/>
</dbReference>
<sequence length="144" mass="16032">MDQTVNPNAAQLPADVLNQDCPSRTVLRHLTDRWAPMILTVLAPGQPVRFTELRRTVQGVSPKVLTETLRSMERDGLVTRRVTPSVPPRVDYLLTDLGASTVEPLAALRRWAEANVGEVQRNRRRYDREQAEGLIASPCGQAPP</sequence>
<dbReference type="Pfam" id="PF01638">
    <property type="entry name" value="HxlR"/>
    <property type="match status" value="1"/>
</dbReference>
<evidence type="ECO:0000256" key="3">
    <source>
        <dbReference type="ARBA" id="ARBA00023163"/>
    </source>
</evidence>
<dbReference type="PANTHER" id="PTHR33204">
    <property type="entry name" value="TRANSCRIPTIONAL REGULATOR, MARR FAMILY"/>
    <property type="match status" value="1"/>
</dbReference>